<proteinExistence type="predicted"/>
<organism evidence="1 2">
    <name type="scientific">Microcystis aeruginosa PCC 7806SL</name>
    <dbReference type="NCBI Taxonomy" id="1903187"/>
    <lineage>
        <taxon>Bacteria</taxon>
        <taxon>Bacillati</taxon>
        <taxon>Cyanobacteriota</taxon>
        <taxon>Cyanophyceae</taxon>
        <taxon>Oscillatoriophycideae</taxon>
        <taxon>Chroococcales</taxon>
        <taxon>Microcystaceae</taxon>
        <taxon>Microcystis</taxon>
    </lineage>
</organism>
<dbReference type="Proteomes" id="UP000192439">
    <property type="component" value="Chromosome"/>
</dbReference>
<reference evidence="1 2" key="1">
    <citation type="journal article" date="2018" name="Harmful Algae">
        <title>The highly heterogeneous methylated genomes and diverse restriction-modification systems of bloom-forming Microcystis.</title>
        <authorList>
            <person name="Zhao L."/>
            <person name="Song Y."/>
            <person name="Li L."/>
            <person name="Gan N."/>
            <person name="Brand J.J."/>
            <person name="Song L."/>
        </authorList>
    </citation>
    <scope>NUCLEOTIDE SEQUENCE [LARGE SCALE GENOMIC DNA]</scope>
    <source>
        <strain evidence="1 2">PCC 7806SL</strain>
    </source>
</reference>
<evidence type="ECO:0000313" key="2">
    <source>
        <dbReference type="Proteomes" id="UP000192439"/>
    </source>
</evidence>
<protein>
    <submittedName>
        <fullName evidence="1">Uncharacterized protein</fullName>
    </submittedName>
</protein>
<keyword evidence="2" id="KW-1185">Reference proteome</keyword>
<dbReference type="AlphaFoldDB" id="A0AB33BMR5"/>
<evidence type="ECO:0000313" key="1">
    <source>
        <dbReference type="EMBL" id="ARI80111.1"/>
    </source>
</evidence>
<dbReference type="EMBL" id="CP020771">
    <property type="protein sequence ID" value="ARI80111.1"/>
    <property type="molecule type" value="Genomic_DNA"/>
</dbReference>
<name>A0AB33BMR5_MICA7</name>
<gene>
    <name evidence="1" type="ORF">BH695_0830</name>
</gene>
<sequence length="54" mass="5889">MEDDQSSAIGGRPSAFASDRIKAREGVKEWGKVFFYPSSRAAGQPPHAIIELLL</sequence>
<accession>A0AB33BMR5</accession>